<protein>
    <submittedName>
        <fullName evidence="1">Uncharacterized protein</fullName>
    </submittedName>
</protein>
<dbReference type="OrthoDB" id="2434233at2759"/>
<dbReference type="AlphaFoldDB" id="A0A397UP71"/>
<accession>A0A397UP71</accession>
<proteinExistence type="predicted"/>
<dbReference type="Proteomes" id="UP000266673">
    <property type="component" value="Unassembled WGS sequence"/>
</dbReference>
<comment type="caution">
    <text evidence="1">The sequence shown here is derived from an EMBL/GenBank/DDBJ whole genome shotgun (WGS) entry which is preliminary data.</text>
</comment>
<name>A0A397UP71_9GLOM</name>
<keyword evidence="2" id="KW-1185">Reference proteome</keyword>
<reference evidence="1 2" key="1">
    <citation type="submission" date="2018-06" db="EMBL/GenBank/DDBJ databases">
        <title>Comparative genomics reveals the genomic features of Rhizophagus irregularis, R. cerebriforme, R. diaphanum and Gigaspora rosea, and their symbiotic lifestyle signature.</title>
        <authorList>
            <person name="Morin E."/>
            <person name="San Clemente H."/>
            <person name="Chen E.C.H."/>
            <person name="De La Providencia I."/>
            <person name="Hainaut M."/>
            <person name="Kuo A."/>
            <person name="Kohler A."/>
            <person name="Murat C."/>
            <person name="Tang N."/>
            <person name="Roy S."/>
            <person name="Loubradou J."/>
            <person name="Henrissat B."/>
            <person name="Grigoriev I.V."/>
            <person name="Corradi N."/>
            <person name="Roux C."/>
            <person name="Martin F.M."/>
        </authorList>
    </citation>
    <scope>NUCLEOTIDE SEQUENCE [LARGE SCALE GENOMIC DNA]</scope>
    <source>
        <strain evidence="1 2">DAOM 194757</strain>
    </source>
</reference>
<organism evidence="1 2">
    <name type="scientific">Gigaspora rosea</name>
    <dbReference type="NCBI Taxonomy" id="44941"/>
    <lineage>
        <taxon>Eukaryota</taxon>
        <taxon>Fungi</taxon>
        <taxon>Fungi incertae sedis</taxon>
        <taxon>Mucoromycota</taxon>
        <taxon>Glomeromycotina</taxon>
        <taxon>Glomeromycetes</taxon>
        <taxon>Diversisporales</taxon>
        <taxon>Gigasporaceae</taxon>
        <taxon>Gigaspora</taxon>
    </lineage>
</organism>
<evidence type="ECO:0000313" key="1">
    <source>
        <dbReference type="EMBL" id="RIB10509.1"/>
    </source>
</evidence>
<evidence type="ECO:0000313" key="2">
    <source>
        <dbReference type="Proteomes" id="UP000266673"/>
    </source>
</evidence>
<dbReference type="STRING" id="44941.A0A397UP71"/>
<dbReference type="EMBL" id="QKWP01001242">
    <property type="protein sequence ID" value="RIB10509.1"/>
    <property type="molecule type" value="Genomic_DNA"/>
</dbReference>
<gene>
    <name evidence="1" type="ORF">C2G38_2205934</name>
</gene>
<sequence length="196" mass="22231">MGATQVSPNYNIIEVSAKHRFNSGNNTFNAISIWKIDEQANEEKTLRENNKVISELQEKAPRYHTYAMRINYLCTCDLLLPKAKSSSIRAIYRMLMGDVSAAENTNEAKVEECVKIALDLSDPEITINLHEHSCERPTVDECRHNPIVHLATAISMNNFLRQIEHGCPSGTLIQNNKYRYKVEKPGFPVVAIERGK</sequence>